<dbReference type="GO" id="GO:0005886">
    <property type="term" value="C:plasma membrane"/>
    <property type="evidence" value="ECO:0007669"/>
    <property type="project" value="UniProtKB-SubCell"/>
</dbReference>
<feature type="transmembrane region" description="Helical" evidence="6">
    <location>
        <begin position="274"/>
        <end position="291"/>
    </location>
</feature>
<keyword evidence="4 6" id="KW-1133">Transmembrane helix</keyword>
<dbReference type="PANTHER" id="PTHR32322:SF18">
    <property type="entry name" value="S-ADENOSYLMETHIONINE_S-ADENOSYLHOMOCYSTEINE TRANSPORTER"/>
    <property type="match status" value="1"/>
</dbReference>
<name>C6C1N8_MARSD</name>
<dbReference type="SUPFAM" id="SSF103481">
    <property type="entry name" value="Multidrug resistance efflux transporter EmrE"/>
    <property type="match status" value="2"/>
</dbReference>
<feature type="domain" description="EamA" evidence="7">
    <location>
        <begin position="9"/>
        <end position="139"/>
    </location>
</feature>
<evidence type="ECO:0000256" key="5">
    <source>
        <dbReference type="ARBA" id="ARBA00023136"/>
    </source>
</evidence>
<accession>C6C1N8</accession>
<sequence length="293" mass="31658">MSSPALLYFKLIGSVIFWGGTWIAGRILAGDLTPYSAAFLRFFFASIFMFFLTCRATGKKPSCTKEDILPLSFLGLTGVFLYNILFFSGLQTVTAGRAALIIAATPTFIALGSAIIFKEKFTLWKIAGFILALTGVSTIIGHGNPISIITEGTSYGDLCIIGCVISWAAYSLAGKPVMKKIHPIEMVYWCCLFGTIMLLGPALYHGLVSEIISASLVDYSCILYLALFGTGLGFSWYFEAMQEIGPSKTGIFINLVPVVAVILGAIMLNEPVDLFLVTGGALTIFGVWLTNRN</sequence>
<feature type="transmembrane region" description="Helical" evidence="6">
    <location>
        <begin position="7"/>
        <end position="29"/>
    </location>
</feature>
<feature type="transmembrane region" description="Helical" evidence="6">
    <location>
        <begin position="250"/>
        <end position="268"/>
    </location>
</feature>
<dbReference type="InterPro" id="IPR000620">
    <property type="entry name" value="EamA_dom"/>
</dbReference>
<feature type="transmembrane region" description="Helical" evidence="6">
    <location>
        <begin position="155"/>
        <end position="174"/>
    </location>
</feature>
<organism evidence="8 9">
    <name type="scientific">Maridesulfovibrio salexigens (strain ATCC 14822 / DSM 2638 / NCIMB 8403 / VKM B-1763)</name>
    <name type="common">Desulfovibrio salexigens</name>
    <dbReference type="NCBI Taxonomy" id="526222"/>
    <lineage>
        <taxon>Bacteria</taxon>
        <taxon>Pseudomonadati</taxon>
        <taxon>Thermodesulfobacteriota</taxon>
        <taxon>Desulfovibrionia</taxon>
        <taxon>Desulfovibrionales</taxon>
        <taxon>Desulfovibrionaceae</taxon>
        <taxon>Maridesulfovibrio</taxon>
    </lineage>
</organism>
<dbReference type="Pfam" id="PF00892">
    <property type="entry name" value="EamA"/>
    <property type="match status" value="2"/>
</dbReference>
<feature type="transmembrane region" description="Helical" evidence="6">
    <location>
        <begin position="98"/>
        <end position="117"/>
    </location>
</feature>
<dbReference type="STRING" id="526222.Desal_1221"/>
<feature type="transmembrane region" description="Helical" evidence="6">
    <location>
        <begin position="216"/>
        <end position="238"/>
    </location>
</feature>
<evidence type="ECO:0000313" key="8">
    <source>
        <dbReference type="EMBL" id="ACS79284.1"/>
    </source>
</evidence>
<keyword evidence="5 6" id="KW-0472">Membrane</keyword>
<keyword evidence="9" id="KW-1185">Reference proteome</keyword>
<evidence type="ECO:0000256" key="6">
    <source>
        <dbReference type="SAM" id="Phobius"/>
    </source>
</evidence>
<feature type="transmembrane region" description="Helical" evidence="6">
    <location>
        <begin position="35"/>
        <end position="56"/>
    </location>
</feature>
<evidence type="ECO:0000259" key="7">
    <source>
        <dbReference type="Pfam" id="PF00892"/>
    </source>
</evidence>
<gene>
    <name evidence="8" type="ordered locus">Desal_1221</name>
</gene>
<evidence type="ECO:0000313" key="9">
    <source>
        <dbReference type="Proteomes" id="UP000002601"/>
    </source>
</evidence>
<dbReference type="InterPro" id="IPR037185">
    <property type="entry name" value="EmrE-like"/>
</dbReference>
<feature type="transmembrane region" description="Helical" evidence="6">
    <location>
        <begin position="68"/>
        <end position="86"/>
    </location>
</feature>
<dbReference type="HOGENOM" id="CLU_033863_4_2_7"/>
<evidence type="ECO:0000256" key="3">
    <source>
        <dbReference type="ARBA" id="ARBA00022692"/>
    </source>
</evidence>
<evidence type="ECO:0000256" key="1">
    <source>
        <dbReference type="ARBA" id="ARBA00004651"/>
    </source>
</evidence>
<feature type="transmembrane region" description="Helical" evidence="6">
    <location>
        <begin position="124"/>
        <end position="143"/>
    </location>
</feature>
<dbReference type="AlphaFoldDB" id="C6C1N8"/>
<comment type="subcellular location">
    <subcellularLocation>
        <location evidence="1">Cell membrane</location>
        <topology evidence="1">Multi-pass membrane protein</topology>
    </subcellularLocation>
</comment>
<dbReference type="OrthoDB" id="5186724at2"/>
<evidence type="ECO:0000256" key="4">
    <source>
        <dbReference type="ARBA" id="ARBA00022989"/>
    </source>
</evidence>
<feature type="transmembrane region" description="Helical" evidence="6">
    <location>
        <begin position="186"/>
        <end position="204"/>
    </location>
</feature>
<dbReference type="RefSeq" id="WP_015851102.1">
    <property type="nucleotide sequence ID" value="NC_012881.1"/>
</dbReference>
<reference evidence="8 9" key="1">
    <citation type="submission" date="2009-06" db="EMBL/GenBank/DDBJ databases">
        <title>Complete sequence of Desulfovibrio salexigens DSM 2638.</title>
        <authorList>
            <consortium name="US DOE Joint Genome Institute"/>
            <person name="Lucas S."/>
            <person name="Copeland A."/>
            <person name="Lapidus A."/>
            <person name="Glavina del Rio T."/>
            <person name="Tice H."/>
            <person name="Bruce D."/>
            <person name="Goodwin L."/>
            <person name="Pitluck S."/>
            <person name="Munk A.C."/>
            <person name="Brettin T."/>
            <person name="Detter J.C."/>
            <person name="Han C."/>
            <person name="Tapia R."/>
            <person name="Larimer F."/>
            <person name="Land M."/>
            <person name="Hauser L."/>
            <person name="Kyrpides N."/>
            <person name="Anderson I."/>
            <person name="Wall J.D."/>
            <person name="Arkin A.P."/>
            <person name="Dehal P."/>
            <person name="Chivian D."/>
            <person name="Giles B."/>
            <person name="Hazen T.C."/>
        </authorList>
    </citation>
    <scope>NUCLEOTIDE SEQUENCE [LARGE SCALE GENOMIC DNA]</scope>
    <source>
        <strain evidence="9">ATCC 14822 / DSM 2638 / NCIMB 8403 / VKM B-1763</strain>
    </source>
</reference>
<evidence type="ECO:0000256" key="2">
    <source>
        <dbReference type="ARBA" id="ARBA00022475"/>
    </source>
</evidence>
<dbReference type="EMBL" id="CP001649">
    <property type="protein sequence ID" value="ACS79284.1"/>
    <property type="molecule type" value="Genomic_DNA"/>
</dbReference>
<dbReference type="InterPro" id="IPR050638">
    <property type="entry name" value="AA-Vitamin_Transporters"/>
</dbReference>
<dbReference type="Proteomes" id="UP000002601">
    <property type="component" value="Chromosome"/>
</dbReference>
<keyword evidence="3 6" id="KW-0812">Transmembrane</keyword>
<proteinExistence type="predicted"/>
<dbReference type="eggNOG" id="COG0697">
    <property type="taxonomic scope" value="Bacteria"/>
</dbReference>
<dbReference type="KEGG" id="dsa:Desal_1221"/>
<dbReference type="PANTHER" id="PTHR32322">
    <property type="entry name" value="INNER MEMBRANE TRANSPORTER"/>
    <property type="match status" value="1"/>
</dbReference>
<feature type="domain" description="EamA" evidence="7">
    <location>
        <begin position="155"/>
        <end position="291"/>
    </location>
</feature>
<keyword evidence="2" id="KW-1003">Cell membrane</keyword>
<protein>
    <recommendedName>
        <fullName evidence="7">EamA domain-containing protein</fullName>
    </recommendedName>
</protein>